<dbReference type="InterPro" id="IPR006076">
    <property type="entry name" value="FAD-dep_OxRdtase"/>
</dbReference>
<dbReference type="InterPro" id="IPR036188">
    <property type="entry name" value="FAD/NAD-bd_sf"/>
</dbReference>
<dbReference type="Proteomes" id="UP000285575">
    <property type="component" value="Unassembled WGS sequence"/>
</dbReference>
<dbReference type="Pfam" id="PF01266">
    <property type="entry name" value="DAO"/>
    <property type="match status" value="1"/>
</dbReference>
<dbReference type="GO" id="GO:0005737">
    <property type="term" value="C:cytoplasm"/>
    <property type="evidence" value="ECO:0007669"/>
    <property type="project" value="TreeGrafter"/>
</dbReference>
<keyword evidence="1" id="KW-0560">Oxidoreductase</keyword>
<dbReference type="RefSeq" id="WP_128226797.1">
    <property type="nucleotide sequence ID" value="NZ_SACR01000001.1"/>
</dbReference>
<organism evidence="3 4">
    <name type="scientific">Rubrivivax rivuli</name>
    <dbReference type="NCBI Taxonomy" id="1862385"/>
    <lineage>
        <taxon>Bacteria</taxon>
        <taxon>Pseudomonadati</taxon>
        <taxon>Pseudomonadota</taxon>
        <taxon>Betaproteobacteria</taxon>
        <taxon>Burkholderiales</taxon>
        <taxon>Sphaerotilaceae</taxon>
        <taxon>Rubrivivax</taxon>
    </lineage>
</organism>
<dbReference type="PANTHER" id="PTHR13847">
    <property type="entry name" value="SARCOSINE DEHYDROGENASE-RELATED"/>
    <property type="match status" value="1"/>
</dbReference>
<proteinExistence type="predicted"/>
<dbReference type="SUPFAM" id="SSF51905">
    <property type="entry name" value="FAD/NAD(P)-binding domain"/>
    <property type="match status" value="1"/>
</dbReference>
<sequence>MTPAELAAADPTAPPPLADAELQADVVVVGAGIVGLSCALLLQRQGRAVWLLDRQGVAAQASRGNAGAFAFSDVLPLASPGILAQVPRWLLDPLGPLALRPAYLPALLSWLWRFWRASRPAAFARSLQAQVALMRLAAPATLRLLQAAGAQHLLHSGGNLHLYESEAEWKAALPGWQLRAEHGIAFEHAHGATAIARWQPGLSPALVAATFVPGWQTIEDPLLLCHTIAGAFMAAGGRLRQAAVQALQPEGPHMGLRLADGRLVRARHVVVAAGAWSHQLAQTLGERVPLETERGYNTTLPAGAFALQRQLSFPSHGFVVTPIAGGVRVGGAVELAGLRAAPNYRRAEVLLGKAQRFLPGLRTEGGTPWMGFRPSLPDSLPAIGPSPTDARVTHAFGHGHLGLTQSAATAEIVAALVAGRTPPLDLQPFNPARFA</sequence>
<evidence type="ECO:0000313" key="4">
    <source>
        <dbReference type="Proteomes" id="UP000285575"/>
    </source>
</evidence>
<dbReference type="Gene3D" id="3.50.50.60">
    <property type="entry name" value="FAD/NAD(P)-binding domain"/>
    <property type="match status" value="2"/>
</dbReference>
<dbReference type="AlphaFoldDB" id="A0A437RQV8"/>
<name>A0A437RQV8_9BURK</name>
<evidence type="ECO:0000256" key="1">
    <source>
        <dbReference type="ARBA" id="ARBA00023002"/>
    </source>
</evidence>
<dbReference type="OrthoDB" id="18526at2"/>
<feature type="domain" description="FAD dependent oxidoreductase" evidence="2">
    <location>
        <begin position="25"/>
        <end position="416"/>
    </location>
</feature>
<dbReference type="GO" id="GO:0016491">
    <property type="term" value="F:oxidoreductase activity"/>
    <property type="evidence" value="ECO:0007669"/>
    <property type="project" value="UniProtKB-KW"/>
</dbReference>
<dbReference type="Gene3D" id="3.30.9.10">
    <property type="entry name" value="D-Amino Acid Oxidase, subunit A, domain 2"/>
    <property type="match status" value="1"/>
</dbReference>
<evidence type="ECO:0000259" key="2">
    <source>
        <dbReference type="Pfam" id="PF01266"/>
    </source>
</evidence>
<dbReference type="SUPFAM" id="SSF54373">
    <property type="entry name" value="FAD-linked reductases, C-terminal domain"/>
    <property type="match status" value="1"/>
</dbReference>
<comment type="caution">
    <text evidence="3">The sequence shown here is derived from an EMBL/GenBank/DDBJ whole genome shotgun (WGS) entry which is preliminary data.</text>
</comment>
<dbReference type="PANTHER" id="PTHR13847:SF289">
    <property type="entry name" value="GLYCINE OXIDASE"/>
    <property type="match status" value="1"/>
</dbReference>
<reference evidence="3 4" key="1">
    <citation type="submission" date="2019-01" db="EMBL/GenBank/DDBJ databases">
        <authorList>
            <person name="Chen W.-M."/>
        </authorList>
    </citation>
    <scope>NUCLEOTIDE SEQUENCE [LARGE SCALE GENOMIC DNA]</scope>
    <source>
        <strain evidence="3 4">KYPY4</strain>
    </source>
</reference>
<gene>
    <name evidence="3" type="ORF">EOE66_00795</name>
</gene>
<evidence type="ECO:0000313" key="3">
    <source>
        <dbReference type="EMBL" id="RVU49158.1"/>
    </source>
</evidence>
<protein>
    <submittedName>
        <fullName evidence="3">FAD-dependent oxidoreductase</fullName>
    </submittedName>
</protein>
<accession>A0A437RQV8</accession>
<keyword evidence="4" id="KW-1185">Reference proteome</keyword>
<dbReference type="EMBL" id="SACR01000001">
    <property type="protein sequence ID" value="RVU49158.1"/>
    <property type="molecule type" value="Genomic_DNA"/>
</dbReference>